<dbReference type="PRINTS" id="PR00982">
    <property type="entry name" value="TRNASYNTHLYS"/>
</dbReference>
<reference evidence="7 8" key="1">
    <citation type="submission" date="2019-11" db="EMBL/GenBank/DDBJ databases">
        <title>Genome sequences of 17 halophilic strains isolated from different environments.</title>
        <authorList>
            <person name="Furrow R.E."/>
        </authorList>
    </citation>
    <scope>NUCLEOTIDE SEQUENCE [LARGE SCALE GENOMIC DNA]</scope>
    <source>
        <strain evidence="7 8">22507_15_FS</strain>
    </source>
</reference>
<dbReference type="GO" id="GO:0005829">
    <property type="term" value="C:cytosol"/>
    <property type="evidence" value="ECO:0007669"/>
    <property type="project" value="TreeGrafter"/>
</dbReference>
<dbReference type="Pfam" id="PF00152">
    <property type="entry name" value="tRNA-synt_2"/>
    <property type="match status" value="1"/>
</dbReference>
<dbReference type="InterPro" id="IPR004525">
    <property type="entry name" value="EpmA"/>
</dbReference>
<evidence type="ECO:0000313" key="7">
    <source>
        <dbReference type="EMBL" id="MYL25430.1"/>
    </source>
</evidence>
<dbReference type="GO" id="GO:0006430">
    <property type="term" value="P:lysyl-tRNA aminoacylation"/>
    <property type="evidence" value="ECO:0007669"/>
    <property type="project" value="InterPro"/>
</dbReference>
<evidence type="ECO:0000313" key="8">
    <source>
        <dbReference type="Proteomes" id="UP000460751"/>
    </source>
</evidence>
<gene>
    <name evidence="7" type="primary">genX</name>
    <name evidence="7" type="ORF">GLW01_01330</name>
</gene>
<dbReference type="RefSeq" id="WP_160897876.1">
    <property type="nucleotide sequence ID" value="NZ_WMEX01000001.1"/>
</dbReference>
<dbReference type="OrthoDB" id="9802326at2"/>
<dbReference type="EMBL" id="WMEX01000001">
    <property type="protein sequence ID" value="MYL25430.1"/>
    <property type="molecule type" value="Genomic_DNA"/>
</dbReference>
<dbReference type="InterPro" id="IPR045864">
    <property type="entry name" value="aa-tRNA-synth_II/BPL/LPL"/>
</dbReference>
<feature type="domain" description="Aminoacyl-transfer RNA synthetases class-II family profile" evidence="6">
    <location>
        <begin position="12"/>
        <end position="314"/>
    </location>
</feature>
<evidence type="ECO:0000256" key="5">
    <source>
        <dbReference type="ARBA" id="ARBA00052794"/>
    </source>
</evidence>
<comment type="caution">
    <text evidence="7">The sequence shown here is derived from an EMBL/GenBank/DDBJ whole genome shotgun (WGS) entry which is preliminary data.</text>
</comment>
<evidence type="ECO:0000259" key="6">
    <source>
        <dbReference type="PROSITE" id="PS50862"/>
    </source>
</evidence>
<accession>A0A9X4YCK3</accession>
<dbReference type="AlphaFoldDB" id="A0A9X4YCK3"/>
<dbReference type="Gene3D" id="3.30.930.10">
    <property type="entry name" value="Bira Bifunctional Protein, Domain 2"/>
    <property type="match status" value="1"/>
</dbReference>
<evidence type="ECO:0000256" key="3">
    <source>
        <dbReference type="ARBA" id="ARBA00022741"/>
    </source>
</evidence>
<evidence type="ECO:0000256" key="1">
    <source>
        <dbReference type="ARBA" id="ARBA00011738"/>
    </source>
</evidence>
<dbReference type="InterPro" id="IPR018149">
    <property type="entry name" value="Lys-tRNA-synth_II_C"/>
</dbReference>
<evidence type="ECO:0000256" key="4">
    <source>
        <dbReference type="ARBA" id="ARBA00022840"/>
    </source>
</evidence>
<keyword evidence="2" id="KW-0436">Ligase</keyword>
<dbReference type="InterPro" id="IPR004364">
    <property type="entry name" value="Aa-tRNA-synt_II"/>
</dbReference>
<dbReference type="GO" id="GO:0004824">
    <property type="term" value="F:lysine-tRNA ligase activity"/>
    <property type="evidence" value="ECO:0007669"/>
    <property type="project" value="InterPro"/>
</dbReference>
<dbReference type="InterPro" id="IPR006195">
    <property type="entry name" value="aa-tRNA-synth_II"/>
</dbReference>
<keyword evidence="4" id="KW-0067">ATP-binding</keyword>
<organism evidence="7 8">
    <name type="scientific">Vreelandella halophila</name>
    <dbReference type="NCBI Taxonomy" id="86177"/>
    <lineage>
        <taxon>Bacteria</taxon>
        <taxon>Pseudomonadati</taxon>
        <taxon>Pseudomonadota</taxon>
        <taxon>Gammaproteobacteria</taxon>
        <taxon>Oceanospirillales</taxon>
        <taxon>Halomonadaceae</taxon>
        <taxon>Vreelandella</taxon>
    </lineage>
</organism>
<dbReference type="NCBIfam" id="NF006828">
    <property type="entry name" value="PRK09350.1"/>
    <property type="match status" value="1"/>
</dbReference>
<keyword evidence="8" id="KW-1185">Reference proteome</keyword>
<dbReference type="PROSITE" id="PS50862">
    <property type="entry name" value="AA_TRNA_LIGASE_II"/>
    <property type="match status" value="1"/>
</dbReference>
<dbReference type="GO" id="GO:0000049">
    <property type="term" value="F:tRNA binding"/>
    <property type="evidence" value="ECO:0007669"/>
    <property type="project" value="TreeGrafter"/>
</dbReference>
<proteinExistence type="predicted"/>
<comment type="subunit">
    <text evidence="1">Homodimer.</text>
</comment>
<dbReference type="PANTHER" id="PTHR42918">
    <property type="entry name" value="LYSYL-TRNA SYNTHETASE"/>
    <property type="match status" value="1"/>
</dbReference>
<dbReference type="Proteomes" id="UP000460751">
    <property type="component" value="Unassembled WGS sequence"/>
</dbReference>
<evidence type="ECO:0000256" key="2">
    <source>
        <dbReference type="ARBA" id="ARBA00022598"/>
    </source>
</evidence>
<dbReference type="SUPFAM" id="SSF55681">
    <property type="entry name" value="Class II aaRS and biotin synthetases"/>
    <property type="match status" value="1"/>
</dbReference>
<dbReference type="NCBIfam" id="TIGR00462">
    <property type="entry name" value="genX"/>
    <property type="match status" value="1"/>
</dbReference>
<comment type="catalytic activity">
    <reaction evidence="5">
        <text>D-beta-lysine + L-lysyl-[protein] + ATP = N(6)-((3R)-3,6-diaminohexanoyl)-L-lysyl-[protein] + AMP + diphosphate + H(+)</text>
        <dbReference type="Rhea" id="RHEA:83435"/>
        <dbReference type="Rhea" id="RHEA-COMP:9752"/>
        <dbReference type="Rhea" id="RHEA-COMP:20131"/>
        <dbReference type="ChEBI" id="CHEBI:15378"/>
        <dbReference type="ChEBI" id="CHEBI:29969"/>
        <dbReference type="ChEBI" id="CHEBI:30616"/>
        <dbReference type="ChEBI" id="CHEBI:33019"/>
        <dbReference type="ChEBI" id="CHEBI:84138"/>
        <dbReference type="ChEBI" id="CHEBI:156053"/>
        <dbReference type="ChEBI" id="CHEBI:456215"/>
    </reaction>
    <physiologicalReaction direction="left-to-right" evidence="5">
        <dbReference type="Rhea" id="RHEA:83436"/>
    </physiologicalReaction>
</comment>
<dbReference type="GO" id="GO:0005524">
    <property type="term" value="F:ATP binding"/>
    <property type="evidence" value="ECO:0007669"/>
    <property type="project" value="UniProtKB-KW"/>
</dbReference>
<protein>
    <submittedName>
        <fullName evidence="7">EF-P lysine aminoacylase GenX</fullName>
    </submittedName>
</protein>
<dbReference type="PANTHER" id="PTHR42918:SF6">
    <property type="entry name" value="ELONGATION FACTOR P--(R)-BETA-LYSINE LIGASE"/>
    <property type="match status" value="1"/>
</dbReference>
<name>A0A9X4YCK3_9GAMM</name>
<dbReference type="FunFam" id="3.30.930.10:FF:000017">
    <property type="entry name" value="Elongation factor P--(R)-beta-lysine ligase"/>
    <property type="match status" value="1"/>
</dbReference>
<sequence length="314" mass="34830">MSWEPGATPAMLRARAHLLRALRDFFDTRGVLEVQTPVLGRHTVTEPAIETLPVTVDGLEAWLQTSPEYFMKRLLAAGSGSIYQIGPVFRAGEQGRRHNPEFTLLEWYRVGFDLEALVVEVGDLVQEVLESPRPHVAEYRELMQAHAGVDPWRDEPARLAERASAVSGIPREQLNRGEALDLLMSGCVEPALAEQGPVIVQHYPSDQCALAAVTEVGGVPVARRFELYLDGIEIGNAYEELLDATEQRRRFEADNARRREAGQPIPEPDVRFLEALEAGLPPCSGMAMGVDRLLMHRTGAGSLDEVMAFSRERL</sequence>
<keyword evidence="3" id="KW-0547">Nucleotide-binding</keyword>